<organism evidence="2 3">
    <name type="scientific">Citrus x changshan-huyou</name>
    <dbReference type="NCBI Taxonomy" id="2935761"/>
    <lineage>
        <taxon>Eukaryota</taxon>
        <taxon>Viridiplantae</taxon>
        <taxon>Streptophyta</taxon>
        <taxon>Embryophyta</taxon>
        <taxon>Tracheophyta</taxon>
        <taxon>Spermatophyta</taxon>
        <taxon>Magnoliopsida</taxon>
        <taxon>eudicotyledons</taxon>
        <taxon>Gunneridae</taxon>
        <taxon>Pentapetalae</taxon>
        <taxon>rosids</taxon>
        <taxon>malvids</taxon>
        <taxon>Sapindales</taxon>
        <taxon>Rutaceae</taxon>
        <taxon>Aurantioideae</taxon>
        <taxon>Citrus</taxon>
    </lineage>
</organism>
<comment type="caution">
    <text evidence="2">The sequence shown here is derived from an EMBL/GenBank/DDBJ whole genome shotgun (WGS) entry which is preliminary data.</text>
</comment>
<reference evidence="2 3" key="1">
    <citation type="submission" date="2024-05" db="EMBL/GenBank/DDBJ databases">
        <title>Haplotype-resolved chromosome-level genome assembly of Huyou (Citrus changshanensis).</title>
        <authorList>
            <person name="Miao C."/>
            <person name="Chen W."/>
            <person name="Wu Y."/>
            <person name="Wang L."/>
            <person name="Zhao S."/>
            <person name="Grierson D."/>
            <person name="Xu C."/>
            <person name="Chen K."/>
        </authorList>
    </citation>
    <scope>NUCLEOTIDE SEQUENCE [LARGE SCALE GENOMIC DNA]</scope>
    <source>
        <strain evidence="2">01-14</strain>
        <tissue evidence="2">Leaf</tissue>
    </source>
</reference>
<protein>
    <recommendedName>
        <fullName evidence="1">KIB1-4 beta-propeller domain-containing protein</fullName>
    </recommendedName>
</protein>
<dbReference type="AlphaFoldDB" id="A0AAP0MNI0"/>
<evidence type="ECO:0000313" key="2">
    <source>
        <dbReference type="EMBL" id="KAK9215347.1"/>
    </source>
</evidence>
<dbReference type="Proteomes" id="UP001428341">
    <property type="component" value="Unassembled WGS sequence"/>
</dbReference>
<feature type="domain" description="KIB1-4 beta-propeller" evidence="1">
    <location>
        <begin position="40"/>
        <end position="196"/>
    </location>
</feature>
<accession>A0AAP0MNI0</accession>
<evidence type="ECO:0000313" key="3">
    <source>
        <dbReference type="Proteomes" id="UP001428341"/>
    </source>
</evidence>
<dbReference type="Pfam" id="PF03478">
    <property type="entry name" value="Beta-prop_KIB1-4"/>
    <property type="match status" value="1"/>
</dbReference>
<dbReference type="InterPro" id="IPR005174">
    <property type="entry name" value="KIB1-4_b-propeller"/>
</dbReference>
<keyword evidence="3" id="KW-1185">Reference proteome</keyword>
<proteinExistence type="predicted"/>
<dbReference type="EMBL" id="JBCGBO010000003">
    <property type="protein sequence ID" value="KAK9215347.1"/>
    <property type="molecule type" value="Genomic_DNA"/>
</dbReference>
<sequence>MGWNSGSCRLYDPSHKQSIHSLRCPSDTRRQNLEGIFNVSPECVVFGLHIIRRGRNCIRMCEPGDKKWSKRGIAGDFDSLENVKYMDGVFYCCLNPTIIGAFTVASNDWKLLPQLYSQRASRTHYESFHVECDGNNNNNLLMSMVVCNDPAWYHYHDSQNYDCRWYVYRFDQPKVEWFEVESLDDKALLLSSSTSSSSWRLISVDKGSELARRVVRTWAS</sequence>
<name>A0AAP0MNI0_9ROSI</name>
<evidence type="ECO:0000259" key="1">
    <source>
        <dbReference type="Pfam" id="PF03478"/>
    </source>
</evidence>
<gene>
    <name evidence="2" type="ORF">WN944_007352</name>
</gene>